<dbReference type="Proteomes" id="UP001054889">
    <property type="component" value="Unassembled WGS sequence"/>
</dbReference>
<protein>
    <submittedName>
        <fullName evidence="2">Uncharacterized protein</fullName>
    </submittedName>
</protein>
<feature type="compositionally biased region" description="Basic and acidic residues" evidence="1">
    <location>
        <begin position="159"/>
        <end position="171"/>
    </location>
</feature>
<sequence length="189" mass="21044">MRHRQSASCSRPWRLLWSSWPRRTPATQPFTAEQLAGLLRLAECVRLHLAGPRRLLRFASPPRWSPPPAPPHWMRTAPPRSLLAACSASLEKESRHAMGRAPFLPATMSRAHPRAAHGHGDRGGRRLPPPLLGFVVQGDRTVGADLFTSVPALSSRRSRGGEEGDRLLVRDEEGEEEDGWVDGRQSSKY</sequence>
<name>A0AAV5FJV6_ELECO</name>
<dbReference type="EMBL" id="BQKI01000086">
    <property type="protein sequence ID" value="GJN35018.1"/>
    <property type="molecule type" value="Genomic_DNA"/>
</dbReference>
<accession>A0AAV5FJV6</accession>
<evidence type="ECO:0000313" key="3">
    <source>
        <dbReference type="Proteomes" id="UP001054889"/>
    </source>
</evidence>
<comment type="caution">
    <text evidence="2">The sequence shown here is derived from an EMBL/GenBank/DDBJ whole genome shotgun (WGS) entry which is preliminary data.</text>
</comment>
<feature type="region of interest" description="Disordered" evidence="1">
    <location>
        <begin position="113"/>
        <end position="132"/>
    </location>
</feature>
<evidence type="ECO:0000313" key="2">
    <source>
        <dbReference type="EMBL" id="GJN35018.1"/>
    </source>
</evidence>
<dbReference type="AlphaFoldDB" id="A0AAV5FJV6"/>
<evidence type="ECO:0000256" key="1">
    <source>
        <dbReference type="SAM" id="MobiDB-lite"/>
    </source>
</evidence>
<keyword evidence="3" id="KW-1185">Reference proteome</keyword>
<organism evidence="2 3">
    <name type="scientific">Eleusine coracana subsp. coracana</name>
    <dbReference type="NCBI Taxonomy" id="191504"/>
    <lineage>
        <taxon>Eukaryota</taxon>
        <taxon>Viridiplantae</taxon>
        <taxon>Streptophyta</taxon>
        <taxon>Embryophyta</taxon>
        <taxon>Tracheophyta</taxon>
        <taxon>Spermatophyta</taxon>
        <taxon>Magnoliopsida</taxon>
        <taxon>Liliopsida</taxon>
        <taxon>Poales</taxon>
        <taxon>Poaceae</taxon>
        <taxon>PACMAD clade</taxon>
        <taxon>Chloridoideae</taxon>
        <taxon>Cynodonteae</taxon>
        <taxon>Eleusininae</taxon>
        <taxon>Eleusine</taxon>
    </lineage>
</organism>
<proteinExistence type="predicted"/>
<gene>
    <name evidence="2" type="primary">gb23743</name>
    <name evidence="2" type="ORF">PR202_gb23743</name>
</gene>
<reference evidence="2" key="2">
    <citation type="submission" date="2021-12" db="EMBL/GenBank/DDBJ databases">
        <title>Resequencing data analysis of finger millet.</title>
        <authorList>
            <person name="Hatakeyama M."/>
            <person name="Aluri S."/>
            <person name="Balachadran M.T."/>
            <person name="Sivarajan S.R."/>
            <person name="Poveda L."/>
            <person name="Shimizu-Inatsugi R."/>
            <person name="Schlapbach R."/>
            <person name="Sreeman S.M."/>
            <person name="Shimizu K.K."/>
        </authorList>
    </citation>
    <scope>NUCLEOTIDE SEQUENCE</scope>
</reference>
<feature type="region of interest" description="Disordered" evidence="1">
    <location>
        <begin position="154"/>
        <end position="189"/>
    </location>
</feature>
<reference evidence="2" key="1">
    <citation type="journal article" date="2018" name="DNA Res.">
        <title>Multiple hybrid de novo genome assembly of finger millet, an orphan allotetraploid crop.</title>
        <authorList>
            <person name="Hatakeyama M."/>
            <person name="Aluri S."/>
            <person name="Balachadran M.T."/>
            <person name="Sivarajan S.R."/>
            <person name="Patrignani A."/>
            <person name="Gruter S."/>
            <person name="Poveda L."/>
            <person name="Shimizu-Inatsugi R."/>
            <person name="Baeten J."/>
            <person name="Francoijs K.J."/>
            <person name="Nataraja K.N."/>
            <person name="Reddy Y.A.N."/>
            <person name="Phadnis S."/>
            <person name="Ravikumar R.L."/>
            <person name="Schlapbach R."/>
            <person name="Sreeman S.M."/>
            <person name="Shimizu K.K."/>
        </authorList>
    </citation>
    <scope>NUCLEOTIDE SEQUENCE</scope>
</reference>